<dbReference type="InterPro" id="IPR001647">
    <property type="entry name" value="HTH_TetR"/>
</dbReference>
<reference evidence="5" key="1">
    <citation type="journal article" date="2021" name="PeerJ">
        <title>Extensive microbial diversity within the chicken gut microbiome revealed by metagenomics and culture.</title>
        <authorList>
            <person name="Gilroy R."/>
            <person name="Ravi A."/>
            <person name="Getino M."/>
            <person name="Pursley I."/>
            <person name="Horton D.L."/>
            <person name="Alikhan N.F."/>
            <person name="Baker D."/>
            <person name="Gharbi K."/>
            <person name="Hall N."/>
            <person name="Watson M."/>
            <person name="Adriaenssens E.M."/>
            <person name="Foster-Nyarko E."/>
            <person name="Jarju S."/>
            <person name="Secka A."/>
            <person name="Antonio M."/>
            <person name="Oren A."/>
            <person name="Chaudhuri R.R."/>
            <person name="La Ragione R."/>
            <person name="Hildebrand F."/>
            <person name="Pallen M.J."/>
        </authorList>
    </citation>
    <scope>NUCLEOTIDE SEQUENCE</scope>
    <source>
        <strain evidence="5">USAMLcec12-2067</strain>
    </source>
</reference>
<dbReference type="EMBL" id="DYZL01000058">
    <property type="protein sequence ID" value="HJH42789.1"/>
    <property type="molecule type" value="Genomic_DNA"/>
</dbReference>
<gene>
    <name evidence="5" type="ORF">K8V16_03245</name>
</gene>
<sequence length="207" mass="22747">MQEAFWELLREKSFAKITVGDVARTAQVNRNAFYYHFDNTLDLAQKTIRETLPLHVLRAVMPRLRRGLTPPESMTLDPANEANFKKLRLLVGRHSTPELSGVVKGTMMGILLGQYGLVPDDLDTPDRVGLSFIIGGMFEVVGSSAHLKEAAHPLQLLWSSPVVVAALAQAPAILERATERKAQRLEAAPCEPKPAAPRNACWEGTGV</sequence>
<evidence type="ECO:0000256" key="2">
    <source>
        <dbReference type="PROSITE-ProRule" id="PRU00335"/>
    </source>
</evidence>
<dbReference type="InterPro" id="IPR009057">
    <property type="entry name" value="Homeodomain-like_sf"/>
</dbReference>
<dbReference type="GO" id="GO:0003677">
    <property type="term" value="F:DNA binding"/>
    <property type="evidence" value="ECO:0007669"/>
    <property type="project" value="UniProtKB-UniRule"/>
</dbReference>
<feature type="region of interest" description="Disordered" evidence="3">
    <location>
        <begin position="185"/>
        <end position="207"/>
    </location>
</feature>
<proteinExistence type="predicted"/>
<evidence type="ECO:0000256" key="3">
    <source>
        <dbReference type="SAM" id="MobiDB-lite"/>
    </source>
</evidence>
<keyword evidence="1 2" id="KW-0238">DNA-binding</keyword>
<feature type="domain" description="HTH tetR-type" evidence="4">
    <location>
        <begin position="1"/>
        <end position="55"/>
    </location>
</feature>
<organism evidence="5 6">
    <name type="scientific">Rubneribacter badeniensis</name>
    <dbReference type="NCBI Taxonomy" id="2070688"/>
    <lineage>
        <taxon>Bacteria</taxon>
        <taxon>Bacillati</taxon>
        <taxon>Actinomycetota</taxon>
        <taxon>Coriobacteriia</taxon>
        <taxon>Eggerthellales</taxon>
        <taxon>Eggerthellaceae</taxon>
        <taxon>Rubneribacter</taxon>
    </lineage>
</organism>
<dbReference type="PROSITE" id="PS50977">
    <property type="entry name" value="HTH_TETR_2"/>
    <property type="match status" value="1"/>
</dbReference>
<dbReference type="Pfam" id="PF00440">
    <property type="entry name" value="TetR_N"/>
    <property type="match status" value="1"/>
</dbReference>
<dbReference type="SUPFAM" id="SSF46689">
    <property type="entry name" value="Homeodomain-like"/>
    <property type="match status" value="1"/>
</dbReference>
<evidence type="ECO:0000313" key="5">
    <source>
        <dbReference type="EMBL" id="HJH42789.1"/>
    </source>
</evidence>
<protein>
    <submittedName>
        <fullName evidence="5">TetR/AcrR family transcriptional regulator</fullName>
    </submittedName>
</protein>
<evidence type="ECO:0000313" key="6">
    <source>
        <dbReference type="Proteomes" id="UP000789325"/>
    </source>
</evidence>
<accession>A0A9D2VJG7</accession>
<comment type="caution">
    <text evidence="5">The sequence shown here is derived from an EMBL/GenBank/DDBJ whole genome shotgun (WGS) entry which is preliminary data.</text>
</comment>
<dbReference type="Proteomes" id="UP000789325">
    <property type="component" value="Unassembled WGS sequence"/>
</dbReference>
<feature type="DNA-binding region" description="H-T-H motif" evidence="2">
    <location>
        <begin position="18"/>
        <end position="37"/>
    </location>
</feature>
<dbReference type="AlphaFoldDB" id="A0A9D2VJG7"/>
<reference evidence="5" key="2">
    <citation type="submission" date="2021-09" db="EMBL/GenBank/DDBJ databases">
        <authorList>
            <person name="Gilroy R."/>
        </authorList>
    </citation>
    <scope>NUCLEOTIDE SEQUENCE</scope>
    <source>
        <strain evidence="5">USAMLcec12-2067</strain>
    </source>
</reference>
<dbReference type="Gene3D" id="1.10.357.10">
    <property type="entry name" value="Tetracycline Repressor, domain 2"/>
    <property type="match status" value="1"/>
</dbReference>
<name>A0A9D2VJG7_9ACTN</name>
<evidence type="ECO:0000256" key="1">
    <source>
        <dbReference type="ARBA" id="ARBA00023125"/>
    </source>
</evidence>
<evidence type="ECO:0000259" key="4">
    <source>
        <dbReference type="PROSITE" id="PS50977"/>
    </source>
</evidence>